<dbReference type="EMBL" id="LFIW01001005">
    <property type="protein sequence ID" value="KZL83943.1"/>
    <property type="molecule type" value="Genomic_DNA"/>
</dbReference>
<name>A0A167DJ29_COLIC</name>
<comment type="caution">
    <text evidence="1">The sequence shown here is derived from an EMBL/GenBank/DDBJ whole genome shotgun (WGS) entry which is preliminary data.</text>
</comment>
<keyword evidence="2" id="KW-1185">Reference proteome</keyword>
<organism evidence="1 2">
    <name type="scientific">Colletotrichum incanum</name>
    <name type="common">Soybean anthracnose fungus</name>
    <dbReference type="NCBI Taxonomy" id="1573173"/>
    <lineage>
        <taxon>Eukaryota</taxon>
        <taxon>Fungi</taxon>
        <taxon>Dikarya</taxon>
        <taxon>Ascomycota</taxon>
        <taxon>Pezizomycotina</taxon>
        <taxon>Sordariomycetes</taxon>
        <taxon>Hypocreomycetidae</taxon>
        <taxon>Glomerellales</taxon>
        <taxon>Glomerellaceae</taxon>
        <taxon>Colletotrichum</taxon>
        <taxon>Colletotrichum spaethianum species complex</taxon>
    </lineage>
</organism>
<proteinExistence type="predicted"/>
<evidence type="ECO:0000313" key="2">
    <source>
        <dbReference type="Proteomes" id="UP000076584"/>
    </source>
</evidence>
<dbReference type="Proteomes" id="UP000076584">
    <property type="component" value="Unassembled WGS sequence"/>
</dbReference>
<sequence length="267" mass="29462">MLERSSRSLEVVVEGSNNDLGVFAWTPSGHAVQSPAERRPREKAVLVIALDALDYMWCSGDDNGPLTIVKLCKRSSARLRPSEFGAEILIPKSMGKAQRQTSKASCDWTMHSHSLFAWVGVHKQRECYVASTKQFGGLAPAAFSCPQTGDYRFGRTQLKLHRTLASRNLVFERWRPVKGAQCGLSRSLRGPKDVNDAEERPIKLPDSLAMLIDANLWLLPLTSWTGSRMPKASPPIDRSLGLRSFVKMAAERPRILPGSSISSTDSG</sequence>
<protein>
    <submittedName>
        <fullName evidence="1">Uncharacterized protein</fullName>
    </submittedName>
</protein>
<gene>
    <name evidence="1" type="ORF">CI238_06937</name>
</gene>
<dbReference type="AlphaFoldDB" id="A0A167DJ29"/>
<accession>A0A167DJ29</accession>
<reference evidence="1 2" key="1">
    <citation type="submission" date="2015-06" db="EMBL/GenBank/DDBJ databases">
        <title>Survival trade-offs in plant roots during colonization by closely related pathogenic and mutualistic fungi.</title>
        <authorList>
            <person name="Hacquard S."/>
            <person name="Kracher B."/>
            <person name="Hiruma K."/>
            <person name="Weinman A."/>
            <person name="Muench P."/>
            <person name="Garrido Oter R."/>
            <person name="Ver Loren van Themaat E."/>
            <person name="Dallerey J.-F."/>
            <person name="Damm U."/>
            <person name="Henrissat B."/>
            <person name="Lespinet O."/>
            <person name="Thon M."/>
            <person name="Kemen E."/>
            <person name="McHardy A.C."/>
            <person name="Schulze-Lefert P."/>
            <person name="O'Connell R.J."/>
        </authorList>
    </citation>
    <scope>NUCLEOTIDE SEQUENCE [LARGE SCALE GENOMIC DNA]</scope>
    <source>
        <strain evidence="1 2">MAFF 238704</strain>
    </source>
</reference>
<evidence type="ECO:0000313" key="1">
    <source>
        <dbReference type="EMBL" id="KZL83943.1"/>
    </source>
</evidence>